<feature type="compositionally biased region" description="Low complexity" evidence="1">
    <location>
        <begin position="92"/>
        <end position="108"/>
    </location>
</feature>
<accession>A0A811L378</accession>
<gene>
    <name evidence="3" type="ORF">BOKJ2_LOCUS9638</name>
</gene>
<evidence type="ECO:0000313" key="3">
    <source>
        <dbReference type="EMBL" id="CAD5221824.1"/>
    </source>
</evidence>
<evidence type="ECO:0000256" key="1">
    <source>
        <dbReference type="SAM" id="MobiDB-lite"/>
    </source>
</evidence>
<proteinExistence type="predicted"/>
<organism evidence="3 4">
    <name type="scientific">Bursaphelenchus okinawaensis</name>
    <dbReference type="NCBI Taxonomy" id="465554"/>
    <lineage>
        <taxon>Eukaryota</taxon>
        <taxon>Metazoa</taxon>
        <taxon>Ecdysozoa</taxon>
        <taxon>Nematoda</taxon>
        <taxon>Chromadorea</taxon>
        <taxon>Rhabditida</taxon>
        <taxon>Tylenchina</taxon>
        <taxon>Tylenchomorpha</taxon>
        <taxon>Aphelenchoidea</taxon>
        <taxon>Aphelenchoididae</taxon>
        <taxon>Bursaphelenchus</taxon>
    </lineage>
</organism>
<dbReference type="PANTHER" id="PTHR12245:SF12">
    <property type="entry name" value="SPRY DOMAIN-CONTAINING SOCS BOX PROTEIN 3"/>
    <property type="match status" value="1"/>
</dbReference>
<dbReference type="PANTHER" id="PTHR12245">
    <property type="entry name" value="SPRY DOMAIN CONTAINING SOCS BOX PROTEIN"/>
    <property type="match status" value="1"/>
</dbReference>
<name>A0A811L378_9BILA</name>
<dbReference type="EMBL" id="CAJFCW020000004">
    <property type="protein sequence ID" value="CAG9115521.1"/>
    <property type="molecule type" value="Genomic_DNA"/>
</dbReference>
<dbReference type="Gene3D" id="2.60.120.920">
    <property type="match status" value="1"/>
</dbReference>
<sequence length="430" mass="47809">MPPHSWAPKSKFTLRSPKSNVRLKQRAVGPGPVMDSTRFSSGASESQRRTNSELLLASESLLAPESSLASGSQHRSNLEAPAASESLSTPGSLSASEARSSSSPTSESQNPPQEAQLLSTPSSSQQDFKSTPSGSLPDSLRNLRPHRWTWLHKANQALSSIEAQFTENSVEFHPNYAYGTASAFGNYPLTSSTVCYWELRVPYIYGTSVMFGIGSLGTPIKLANQFDNLLGLNGSYGLSHKGILYHNEEERVYCKEFEENQEAVVGVYFNGPKRQLSYYYNGTGLGVAFEDLNLDEVMYPMVSSTARKCTFILQKQYSNADVTLRSICKRFVVEKLENSPIEHVHQLGLPSVISAEIEKEVEYQKRQQNTRLLAASQGKYRKRAAVPDEVLEISNKMMVHLLSNYRLDQIETMSFEGWADAYEGMRGWAL</sequence>
<dbReference type="InterPro" id="IPR003877">
    <property type="entry name" value="SPRY_dom"/>
</dbReference>
<feature type="compositionally biased region" description="Polar residues" evidence="1">
    <location>
        <begin position="109"/>
        <end position="136"/>
    </location>
</feature>
<dbReference type="InterPro" id="IPR050672">
    <property type="entry name" value="FBXO45-Fsn/SPSB_families"/>
</dbReference>
<evidence type="ECO:0000259" key="2">
    <source>
        <dbReference type="PROSITE" id="PS50188"/>
    </source>
</evidence>
<dbReference type="GO" id="GO:0019005">
    <property type="term" value="C:SCF ubiquitin ligase complex"/>
    <property type="evidence" value="ECO:0007669"/>
    <property type="project" value="TreeGrafter"/>
</dbReference>
<comment type="caution">
    <text evidence="3">The sequence shown here is derived from an EMBL/GenBank/DDBJ whole genome shotgun (WGS) entry which is preliminary data.</text>
</comment>
<dbReference type="Proteomes" id="UP000614601">
    <property type="component" value="Unassembled WGS sequence"/>
</dbReference>
<dbReference type="InterPro" id="IPR013320">
    <property type="entry name" value="ConA-like_dom_sf"/>
</dbReference>
<protein>
    <recommendedName>
        <fullName evidence="2">B30.2/SPRY domain-containing protein</fullName>
    </recommendedName>
</protein>
<feature type="compositionally biased region" description="Low complexity" evidence="1">
    <location>
        <begin position="52"/>
        <end position="70"/>
    </location>
</feature>
<dbReference type="InterPro" id="IPR001870">
    <property type="entry name" value="B30.2/SPRY"/>
</dbReference>
<dbReference type="InterPro" id="IPR043136">
    <property type="entry name" value="B30.2/SPRY_sf"/>
</dbReference>
<feature type="domain" description="B30.2/SPRY" evidence="2">
    <location>
        <begin position="118"/>
        <end position="320"/>
    </location>
</feature>
<dbReference type="PROSITE" id="PS50188">
    <property type="entry name" value="B302_SPRY"/>
    <property type="match status" value="1"/>
</dbReference>
<dbReference type="AlphaFoldDB" id="A0A811L378"/>
<reference evidence="3" key="1">
    <citation type="submission" date="2020-09" db="EMBL/GenBank/DDBJ databases">
        <authorList>
            <person name="Kikuchi T."/>
        </authorList>
    </citation>
    <scope>NUCLEOTIDE SEQUENCE</scope>
    <source>
        <strain evidence="3">SH1</strain>
    </source>
</reference>
<dbReference type="GO" id="GO:0043161">
    <property type="term" value="P:proteasome-mediated ubiquitin-dependent protein catabolic process"/>
    <property type="evidence" value="ECO:0007669"/>
    <property type="project" value="TreeGrafter"/>
</dbReference>
<dbReference type="EMBL" id="CAJFDH010000004">
    <property type="protein sequence ID" value="CAD5221824.1"/>
    <property type="molecule type" value="Genomic_DNA"/>
</dbReference>
<keyword evidence="4" id="KW-1185">Reference proteome</keyword>
<dbReference type="Pfam" id="PF00622">
    <property type="entry name" value="SPRY"/>
    <property type="match status" value="1"/>
</dbReference>
<dbReference type="OrthoDB" id="5951542at2759"/>
<dbReference type="Proteomes" id="UP000783686">
    <property type="component" value="Unassembled WGS sequence"/>
</dbReference>
<dbReference type="SUPFAM" id="SSF49899">
    <property type="entry name" value="Concanavalin A-like lectins/glucanases"/>
    <property type="match status" value="1"/>
</dbReference>
<dbReference type="SMART" id="SM00449">
    <property type="entry name" value="SPRY"/>
    <property type="match status" value="1"/>
</dbReference>
<evidence type="ECO:0000313" key="4">
    <source>
        <dbReference type="Proteomes" id="UP000614601"/>
    </source>
</evidence>
<feature type="region of interest" description="Disordered" evidence="1">
    <location>
        <begin position="1"/>
        <end position="140"/>
    </location>
</feature>